<dbReference type="KEGG" id="pmai:CF386_12015"/>
<dbReference type="Proteomes" id="UP000242175">
    <property type="component" value="Chromosome small"/>
</dbReference>
<gene>
    <name evidence="2" type="ORF">CF386_12015</name>
</gene>
<protein>
    <submittedName>
        <fullName evidence="2">Uncharacterized protein</fullName>
    </submittedName>
</protein>
<sequence>MFSLKILILIGSLIVFIIFFKIFRKKNIFGLQGKLVYLDEGKKSKTFVNHKFKIIAKPDFIFKHWWGQFYMIEHKESYREPSRADIVQVKAALIAVRSEIPSLKKYIYQLKKVYIDITLKRVREGFSKKYQPIIN</sequence>
<evidence type="ECO:0000313" key="3">
    <source>
        <dbReference type="Proteomes" id="UP000242175"/>
    </source>
</evidence>
<organism evidence="2 3">
    <name type="scientific">Paraphotobacterium marinum</name>
    <dbReference type="NCBI Taxonomy" id="1755811"/>
    <lineage>
        <taxon>Bacteria</taxon>
        <taxon>Pseudomonadati</taxon>
        <taxon>Pseudomonadota</taxon>
        <taxon>Gammaproteobacteria</taxon>
        <taxon>Vibrionales</taxon>
        <taxon>Vibrionaceae</taxon>
        <taxon>Paraphotobacterium</taxon>
    </lineage>
</organism>
<dbReference type="OrthoDB" id="5897663at2"/>
<dbReference type="AlphaFoldDB" id="A0A220VHH8"/>
<dbReference type="RefSeq" id="WP_089074669.1">
    <property type="nucleotide sequence ID" value="NZ_CP022356.1"/>
</dbReference>
<dbReference type="EMBL" id="CP022356">
    <property type="protein sequence ID" value="ASK79761.1"/>
    <property type="molecule type" value="Genomic_DNA"/>
</dbReference>
<proteinExistence type="predicted"/>
<accession>A0A220VHH8</accession>
<evidence type="ECO:0000256" key="1">
    <source>
        <dbReference type="SAM" id="Phobius"/>
    </source>
</evidence>
<feature type="transmembrane region" description="Helical" evidence="1">
    <location>
        <begin position="6"/>
        <end position="23"/>
    </location>
</feature>
<keyword evidence="1" id="KW-1133">Transmembrane helix</keyword>
<name>A0A220VHH8_9GAMM</name>
<keyword evidence="3" id="KW-1185">Reference proteome</keyword>
<reference evidence="2 3" key="1">
    <citation type="journal article" date="2016" name="Int. J. Syst. Evol. Microbiol.">
        <title>Paraphotobacterium marinum gen. nov., sp. nov., a member of the family Vibrionaceae, isolated from surface seawater.</title>
        <authorList>
            <person name="Huang Z."/>
            <person name="Dong C."/>
            <person name="Shao Z."/>
        </authorList>
    </citation>
    <scope>NUCLEOTIDE SEQUENCE [LARGE SCALE GENOMIC DNA]</scope>
    <source>
        <strain evidence="2 3">NSCS20N07D</strain>
    </source>
</reference>
<keyword evidence="1" id="KW-0812">Transmembrane</keyword>
<evidence type="ECO:0000313" key="2">
    <source>
        <dbReference type="EMBL" id="ASK79761.1"/>
    </source>
</evidence>
<keyword evidence="1" id="KW-0472">Membrane</keyword>